<dbReference type="Pfam" id="PF00909">
    <property type="entry name" value="Ammonium_transp"/>
    <property type="match status" value="1"/>
</dbReference>
<protein>
    <recommendedName>
        <fullName evidence="8">Ammonium transporter</fullName>
    </recommendedName>
</protein>
<accession>L1I9F0</accession>
<comment type="caution">
    <text evidence="8">Lacks conserved residue(s) required for the propagation of feature annotation.</text>
</comment>
<dbReference type="SUPFAM" id="SSF111352">
    <property type="entry name" value="Ammonium transporter"/>
    <property type="match status" value="1"/>
</dbReference>
<evidence type="ECO:0000259" key="9">
    <source>
        <dbReference type="Pfam" id="PF00909"/>
    </source>
</evidence>
<dbReference type="PANTHER" id="PTHR11730:SF6">
    <property type="entry name" value="AMMONIUM TRANSPORTER"/>
    <property type="match status" value="1"/>
</dbReference>
<name>L1I9F0_GUITC</name>
<dbReference type="HOGENOM" id="CLU_000445_33_1_1"/>
<evidence type="ECO:0000313" key="10">
    <source>
        <dbReference type="EMBL" id="EKX32727.1"/>
    </source>
</evidence>
<keyword evidence="12" id="KW-1185">Reference proteome</keyword>
<dbReference type="Proteomes" id="UP000011087">
    <property type="component" value="Unassembled WGS sequence"/>
</dbReference>
<dbReference type="AlphaFoldDB" id="L1I9F0"/>
<dbReference type="GO" id="GO:0008519">
    <property type="term" value="F:ammonium channel activity"/>
    <property type="evidence" value="ECO:0007669"/>
    <property type="project" value="InterPro"/>
</dbReference>
<reference evidence="11" key="3">
    <citation type="submission" date="2016-03" db="UniProtKB">
        <authorList>
            <consortium name="EnsemblProtists"/>
        </authorList>
    </citation>
    <scope>IDENTIFICATION</scope>
</reference>
<feature type="transmembrane region" description="Helical" evidence="8">
    <location>
        <begin position="149"/>
        <end position="170"/>
    </location>
</feature>
<feature type="transmembrane region" description="Helical" evidence="8">
    <location>
        <begin position="364"/>
        <end position="388"/>
    </location>
</feature>
<comment type="subcellular location">
    <subcellularLocation>
        <location evidence="8">Cell membrane</location>
        <topology evidence="8">Multi-pass membrane protein</topology>
    </subcellularLocation>
    <subcellularLocation>
        <location evidence="1">Membrane</location>
        <topology evidence="1">Multi-pass membrane protein</topology>
    </subcellularLocation>
</comment>
<gene>
    <name evidence="10" type="ORF">GUITHDRAFT_160317</name>
</gene>
<reference evidence="12" key="2">
    <citation type="submission" date="2012-11" db="EMBL/GenBank/DDBJ databases">
        <authorList>
            <person name="Kuo A."/>
            <person name="Curtis B.A."/>
            <person name="Tanifuji G."/>
            <person name="Burki F."/>
            <person name="Gruber A."/>
            <person name="Irimia M."/>
            <person name="Maruyama S."/>
            <person name="Arias M.C."/>
            <person name="Ball S.G."/>
            <person name="Gile G.H."/>
            <person name="Hirakawa Y."/>
            <person name="Hopkins J.F."/>
            <person name="Rensing S.A."/>
            <person name="Schmutz J."/>
            <person name="Symeonidi A."/>
            <person name="Elias M."/>
            <person name="Eveleigh R.J."/>
            <person name="Herman E.K."/>
            <person name="Klute M.J."/>
            <person name="Nakayama T."/>
            <person name="Obornik M."/>
            <person name="Reyes-Prieto A."/>
            <person name="Armbrust E.V."/>
            <person name="Aves S.J."/>
            <person name="Beiko R.G."/>
            <person name="Coutinho P."/>
            <person name="Dacks J.B."/>
            <person name="Durnford D.G."/>
            <person name="Fast N.M."/>
            <person name="Green B.R."/>
            <person name="Grisdale C."/>
            <person name="Hempe F."/>
            <person name="Henrissat B."/>
            <person name="Hoppner M.P."/>
            <person name="Ishida K.-I."/>
            <person name="Kim E."/>
            <person name="Koreny L."/>
            <person name="Kroth P.G."/>
            <person name="Liu Y."/>
            <person name="Malik S.-B."/>
            <person name="Maier U.G."/>
            <person name="McRose D."/>
            <person name="Mock T."/>
            <person name="Neilson J.A."/>
            <person name="Onodera N.T."/>
            <person name="Poole A.M."/>
            <person name="Pritham E.J."/>
            <person name="Richards T.A."/>
            <person name="Rocap G."/>
            <person name="Roy S.W."/>
            <person name="Sarai C."/>
            <person name="Schaack S."/>
            <person name="Shirato S."/>
            <person name="Slamovits C.H."/>
            <person name="Spencer D.F."/>
            <person name="Suzuki S."/>
            <person name="Worden A.Z."/>
            <person name="Zauner S."/>
            <person name="Barry K."/>
            <person name="Bell C."/>
            <person name="Bharti A.K."/>
            <person name="Crow J.A."/>
            <person name="Grimwood J."/>
            <person name="Kramer R."/>
            <person name="Lindquist E."/>
            <person name="Lucas S."/>
            <person name="Salamov A."/>
            <person name="McFadden G.I."/>
            <person name="Lane C.E."/>
            <person name="Keeling P.J."/>
            <person name="Gray M.W."/>
            <person name="Grigoriev I.V."/>
            <person name="Archibald J.M."/>
        </authorList>
    </citation>
    <scope>NUCLEOTIDE SEQUENCE</scope>
    <source>
        <strain evidence="12">CCMP2712</strain>
    </source>
</reference>
<organism evidence="10">
    <name type="scientific">Guillardia theta (strain CCMP2712)</name>
    <name type="common">Cryptophyte</name>
    <dbReference type="NCBI Taxonomy" id="905079"/>
    <lineage>
        <taxon>Eukaryota</taxon>
        <taxon>Cryptophyceae</taxon>
        <taxon>Pyrenomonadales</taxon>
        <taxon>Geminigeraceae</taxon>
        <taxon>Guillardia</taxon>
    </lineage>
</organism>
<dbReference type="InterPro" id="IPR024041">
    <property type="entry name" value="NH4_transpt_AmtB-like_dom"/>
</dbReference>
<keyword evidence="3 8" id="KW-0813">Transport</keyword>
<keyword evidence="5 8" id="KW-1133">Transmembrane helix</keyword>
<dbReference type="InterPro" id="IPR018047">
    <property type="entry name" value="Ammonium_transpt_CS"/>
</dbReference>
<dbReference type="InterPro" id="IPR001905">
    <property type="entry name" value="Ammonium_transpt"/>
</dbReference>
<dbReference type="Gene3D" id="1.10.3430.10">
    <property type="entry name" value="Ammonium transporter AmtB like domains"/>
    <property type="match status" value="1"/>
</dbReference>
<evidence type="ECO:0000256" key="5">
    <source>
        <dbReference type="ARBA" id="ARBA00022989"/>
    </source>
</evidence>
<dbReference type="PaxDb" id="55529-EKX32727"/>
<dbReference type="NCBIfam" id="TIGR00836">
    <property type="entry name" value="amt"/>
    <property type="match status" value="1"/>
</dbReference>
<dbReference type="OMA" id="FNAGSWL"/>
<keyword evidence="4 8" id="KW-0812">Transmembrane</keyword>
<feature type="transmembrane region" description="Helical" evidence="8">
    <location>
        <begin position="26"/>
        <end position="48"/>
    </location>
</feature>
<evidence type="ECO:0000256" key="1">
    <source>
        <dbReference type="ARBA" id="ARBA00004141"/>
    </source>
</evidence>
<feature type="transmembrane region" description="Helical" evidence="8">
    <location>
        <begin position="331"/>
        <end position="352"/>
    </location>
</feature>
<feature type="transmembrane region" description="Helical" evidence="8">
    <location>
        <begin position="279"/>
        <end position="301"/>
    </location>
</feature>
<feature type="domain" description="Ammonium transporter AmtB-like" evidence="9">
    <location>
        <begin position="29"/>
        <end position="454"/>
    </location>
</feature>
<dbReference type="RefSeq" id="XP_005819707.1">
    <property type="nucleotide sequence ID" value="XM_005819650.1"/>
</dbReference>
<feature type="transmembrane region" description="Helical" evidence="8">
    <location>
        <begin position="123"/>
        <end position="142"/>
    </location>
</feature>
<dbReference type="GO" id="GO:0097272">
    <property type="term" value="P:ammonium homeostasis"/>
    <property type="evidence" value="ECO:0007669"/>
    <property type="project" value="TreeGrafter"/>
</dbReference>
<keyword evidence="6 8" id="KW-0472">Membrane</keyword>
<sequence>MSSQSHPMGNDVGVGPDTVAKQHLNLSYAGALVFFMQAGFAMLEAGIVHPKNTINILFKNMIDASIAAIGFWLIGYGFAYGKDSGGFIGGSNFALDEVYNKAGGCTKASDGSWSCSPDGWESWFFQWAFTGAAATIVAGSVCERTKIGAYFVYSIIITAFIYPVVVHWVWGTGWLSAWGAYGDNPRPLFTGNTNSNGMIDFAGSGVVHMVGGFSGLMGAIVVGPRIGRFNADGTVNELYAGNKTLQSLGAFILWFGWYGFNCGSTLAISGGLGQVAGKVAVNTTIAAAAGAIGATFITFIFEGHYDISMGLNGLLAGLVGVTANCSVVNPWAALIIGLVASLILYLGHYLLLKLKIDDPCDACIVHGFCGMWGVWSAGIFCSDGNIQYAGYPNVNNACARGEQFGVQIVGSLVVAAWVMGTAGMTFLAIDKTIGMRVSEDIEHAGLDASEHGAVQSQPVPLPQNNFPNMNGNISMYTYPPAF</sequence>
<evidence type="ECO:0000256" key="2">
    <source>
        <dbReference type="ARBA" id="ARBA00005887"/>
    </source>
</evidence>
<evidence type="ECO:0000313" key="12">
    <source>
        <dbReference type="Proteomes" id="UP000011087"/>
    </source>
</evidence>
<evidence type="ECO:0000256" key="6">
    <source>
        <dbReference type="ARBA" id="ARBA00023136"/>
    </source>
</evidence>
<dbReference type="InterPro" id="IPR029020">
    <property type="entry name" value="Ammonium/urea_transptr"/>
</dbReference>
<dbReference type="PANTHER" id="PTHR11730">
    <property type="entry name" value="AMMONIUM TRANSPORTER"/>
    <property type="match status" value="1"/>
</dbReference>
<feature type="transmembrane region" description="Helical" evidence="8">
    <location>
        <begin position="408"/>
        <end position="429"/>
    </location>
</feature>
<dbReference type="EMBL" id="JH993174">
    <property type="protein sequence ID" value="EKX32727.1"/>
    <property type="molecule type" value="Genomic_DNA"/>
</dbReference>
<feature type="transmembrane region" description="Helical" evidence="8">
    <location>
        <begin position="60"/>
        <end position="79"/>
    </location>
</feature>
<dbReference type="KEGG" id="gtt:GUITHDRAFT_160317"/>
<proteinExistence type="inferred from homology"/>
<evidence type="ECO:0000313" key="11">
    <source>
        <dbReference type="EnsemblProtists" id="EKX32727"/>
    </source>
</evidence>
<evidence type="ECO:0000256" key="3">
    <source>
        <dbReference type="ARBA" id="ARBA00022448"/>
    </source>
</evidence>
<dbReference type="PROSITE" id="PS01219">
    <property type="entry name" value="AMMONIUM_TRANSP"/>
    <property type="match status" value="1"/>
</dbReference>
<dbReference type="EnsemblProtists" id="EKX32727">
    <property type="protein sequence ID" value="EKX32727"/>
    <property type="gene ID" value="GUITHDRAFT_160317"/>
</dbReference>
<dbReference type="GeneID" id="17289469"/>
<evidence type="ECO:0000256" key="7">
    <source>
        <dbReference type="ARBA" id="ARBA00023177"/>
    </source>
</evidence>
<evidence type="ECO:0000256" key="4">
    <source>
        <dbReference type="ARBA" id="ARBA00022692"/>
    </source>
</evidence>
<dbReference type="STRING" id="905079.L1I9F0"/>
<evidence type="ECO:0000256" key="8">
    <source>
        <dbReference type="RuleBase" id="RU362002"/>
    </source>
</evidence>
<comment type="similarity">
    <text evidence="2 8">Belongs to the ammonia transporter channel (TC 1.A.11.2) family.</text>
</comment>
<keyword evidence="7 8" id="KW-0924">Ammonia transport</keyword>
<dbReference type="OrthoDB" id="534912at2759"/>
<reference evidence="10 12" key="1">
    <citation type="journal article" date="2012" name="Nature">
        <title>Algal genomes reveal evolutionary mosaicism and the fate of nucleomorphs.</title>
        <authorList>
            <consortium name="DOE Joint Genome Institute"/>
            <person name="Curtis B.A."/>
            <person name="Tanifuji G."/>
            <person name="Burki F."/>
            <person name="Gruber A."/>
            <person name="Irimia M."/>
            <person name="Maruyama S."/>
            <person name="Arias M.C."/>
            <person name="Ball S.G."/>
            <person name="Gile G.H."/>
            <person name="Hirakawa Y."/>
            <person name="Hopkins J.F."/>
            <person name="Kuo A."/>
            <person name="Rensing S.A."/>
            <person name="Schmutz J."/>
            <person name="Symeonidi A."/>
            <person name="Elias M."/>
            <person name="Eveleigh R.J."/>
            <person name="Herman E.K."/>
            <person name="Klute M.J."/>
            <person name="Nakayama T."/>
            <person name="Obornik M."/>
            <person name="Reyes-Prieto A."/>
            <person name="Armbrust E.V."/>
            <person name="Aves S.J."/>
            <person name="Beiko R.G."/>
            <person name="Coutinho P."/>
            <person name="Dacks J.B."/>
            <person name="Durnford D.G."/>
            <person name="Fast N.M."/>
            <person name="Green B.R."/>
            <person name="Grisdale C.J."/>
            <person name="Hempel F."/>
            <person name="Henrissat B."/>
            <person name="Hoppner M.P."/>
            <person name="Ishida K."/>
            <person name="Kim E."/>
            <person name="Koreny L."/>
            <person name="Kroth P.G."/>
            <person name="Liu Y."/>
            <person name="Malik S.B."/>
            <person name="Maier U.G."/>
            <person name="McRose D."/>
            <person name="Mock T."/>
            <person name="Neilson J.A."/>
            <person name="Onodera N.T."/>
            <person name="Poole A.M."/>
            <person name="Pritham E.J."/>
            <person name="Richards T.A."/>
            <person name="Rocap G."/>
            <person name="Roy S.W."/>
            <person name="Sarai C."/>
            <person name="Schaack S."/>
            <person name="Shirato S."/>
            <person name="Slamovits C.H."/>
            <person name="Spencer D.F."/>
            <person name="Suzuki S."/>
            <person name="Worden A.Z."/>
            <person name="Zauner S."/>
            <person name="Barry K."/>
            <person name="Bell C."/>
            <person name="Bharti A.K."/>
            <person name="Crow J.A."/>
            <person name="Grimwood J."/>
            <person name="Kramer R."/>
            <person name="Lindquist E."/>
            <person name="Lucas S."/>
            <person name="Salamov A."/>
            <person name="McFadden G.I."/>
            <person name="Lane C.E."/>
            <person name="Keeling P.J."/>
            <person name="Gray M.W."/>
            <person name="Grigoriev I.V."/>
            <person name="Archibald J.M."/>
        </authorList>
    </citation>
    <scope>NUCLEOTIDE SEQUENCE</scope>
    <source>
        <strain evidence="10 12">CCMP2712</strain>
    </source>
</reference>
<dbReference type="GO" id="GO:0005886">
    <property type="term" value="C:plasma membrane"/>
    <property type="evidence" value="ECO:0007669"/>
    <property type="project" value="UniProtKB-SubCell"/>
</dbReference>
<feature type="transmembrane region" description="Helical" evidence="8">
    <location>
        <begin position="251"/>
        <end position="272"/>
    </location>
</feature>
<dbReference type="eggNOG" id="KOG0682">
    <property type="taxonomic scope" value="Eukaryota"/>
</dbReference>